<feature type="region of interest" description="Disordered" evidence="6">
    <location>
        <begin position="128"/>
        <end position="151"/>
    </location>
</feature>
<feature type="non-terminal residue" evidence="7">
    <location>
        <position position="575"/>
    </location>
</feature>
<dbReference type="GO" id="GO:0006357">
    <property type="term" value="P:regulation of transcription by RNA polymerase II"/>
    <property type="evidence" value="ECO:0007669"/>
    <property type="project" value="TreeGrafter"/>
</dbReference>
<evidence type="ECO:0000313" key="7">
    <source>
        <dbReference type="EMBL" id="WMV51892.1"/>
    </source>
</evidence>
<evidence type="ECO:0000313" key="8">
    <source>
        <dbReference type="Proteomes" id="UP001234989"/>
    </source>
</evidence>
<dbReference type="EMBL" id="CP133621">
    <property type="protein sequence ID" value="WMV51892.1"/>
    <property type="molecule type" value="Genomic_DNA"/>
</dbReference>
<gene>
    <name evidence="7" type="ORF">MTR67_045277</name>
</gene>
<evidence type="ECO:0000256" key="2">
    <source>
        <dbReference type="ARBA" id="ARBA00010222"/>
    </source>
</evidence>
<proteinExistence type="inferred from homology"/>
<evidence type="ECO:0000256" key="3">
    <source>
        <dbReference type="ARBA" id="ARBA00023015"/>
    </source>
</evidence>
<reference evidence="7" key="1">
    <citation type="submission" date="2023-08" db="EMBL/GenBank/DDBJ databases">
        <title>A de novo genome assembly of Solanum verrucosum Schlechtendal, a Mexican diploid species geographically isolated from the other diploid A-genome species in potato relatives.</title>
        <authorList>
            <person name="Hosaka K."/>
        </authorList>
    </citation>
    <scope>NUCLEOTIDE SEQUENCE</scope>
    <source>
        <tissue evidence="7">Young leaves</tissue>
    </source>
</reference>
<evidence type="ECO:0000256" key="5">
    <source>
        <dbReference type="ARBA" id="ARBA00023242"/>
    </source>
</evidence>
<dbReference type="Pfam" id="PF11573">
    <property type="entry name" value="Med23"/>
    <property type="match status" value="1"/>
</dbReference>
<name>A0AAF0USQ2_SOLVR</name>
<evidence type="ECO:0000256" key="6">
    <source>
        <dbReference type="SAM" id="MobiDB-lite"/>
    </source>
</evidence>
<dbReference type="PANTHER" id="PTHR12691:SF10">
    <property type="entry name" value="MEDIATOR OF RNA POLYMERASE II TRANSCRIPTION SUBUNIT 23"/>
    <property type="match status" value="1"/>
</dbReference>
<keyword evidence="4" id="KW-0804">Transcription</keyword>
<comment type="similarity">
    <text evidence="2">Belongs to the Mediator complex subunit 23 family.</text>
</comment>
<evidence type="ECO:0000256" key="1">
    <source>
        <dbReference type="ARBA" id="ARBA00004123"/>
    </source>
</evidence>
<sequence>MMDYMNLDDRSIGMFWVVSYTMAQPACETVMNWLTSAGVTEHLPGPNLQSNERLMVMREVSPLPISLLSGLSINLCLKVAFQMEESMFSGQAVPSIAMVETYCRLMLISPHSLFRSLLTVLEPSQSKSTDQQDLRTVNGHRGGEPRTTSTGRGLTYGPWMVTATFYILKGNNNVTTLLEPVKRRKRLWEHLTSRNPTTLTKPGNTILVFEILNYRFLSLYRYQGKSKTLMYDVTKMISTLRGKRGDHRIFRLAENLCMNLILSLRDFFFVKREGKGPTEFTETLNRITIVTLAIIIKTRGIGEFEHLLYLQTMLEQILATSQHTWSEKTLRYFPSILRDALSGRMDKRGLAIQAWQQAETTVINQCTQLLSPSADPSYVVTYINHSFPQHRQYLCAGAWILMHGHPENINCTNLGRVLREFSPEEVTANIYTMVDVLLHHIHLELQRGHPLQDLMLKACGNLSVFIWNHELLPLDILLLALIDRDDDPNALRIVKDEYYGMRTKGMALQYPESDIVLLQRIAVSISINLLDSKELQQRVKLYLLNRGPPEHWLSPGPFKRVELQKALGNHLSWKE</sequence>
<dbReference type="InterPro" id="IPR021629">
    <property type="entry name" value="Mediator_Med23"/>
</dbReference>
<keyword evidence="3" id="KW-0805">Transcription regulation</keyword>
<organism evidence="7 8">
    <name type="scientific">Solanum verrucosum</name>
    <dbReference type="NCBI Taxonomy" id="315347"/>
    <lineage>
        <taxon>Eukaryota</taxon>
        <taxon>Viridiplantae</taxon>
        <taxon>Streptophyta</taxon>
        <taxon>Embryophyta</taxon>
        <taxon>Tracheophyta</taxon>
        <taxon>Spermatophyta</taxon>
        <taxon>Magnoliopsida</taxon>
        <taxon>eudicotyledons</taxon>
        <taxon>Gunneridae</taxon>
        <taxon>Pentapetalae</taxon>
        <taxon>asterids</taxon>
        <taxon>lamiids</taxon>
        <taxon>Solanales</taxon>
        <taxon>Solanaceae</taxon>
        <taxon>Solanoideae</taxon>
        <taxon>Solaneae</taxon>
        <taxon>Solanum</taxon>
    </lineage>
</organism>
<evidence type="ECO:0008006" key="9">
    <source>
        <dbReference type="Google" id="ProtNLM"/>
    </source>
</evidence>
<dbReference type="GO" id="GO:0005667">
    <property type="term" value="C:transcription regulator complex"/>
    <property type="evidence" value="ECO:0007669"/>
    <property type="project" value="TreeGrafter"/>
</dbReference>
<accession>A0AAF0USQ2</accession>
<evidence type="ECO:0000256" key="4">
    <source>
        <dbReference type="ARBA" id="ARBA00023163"/>
    </source>
</evidence>
<dbReference type="GO" id="GO:0010628">
    <property type="term" value="P:positive regulation of gene expression"/>
    <property type="evidence" value="ECO:0007669"/>
    <property type="project" value="TreeGrafter"/>
</dbReference>
<comment type="subcellular location">
    <subcellularLocation>
        <location evidence="1">Nucleus</location>
    </subcellularLocation>
</comment>
<protein>
    <recommendedName>
        <fullName evidence="9">Mediator of RNA polymerase II transcription subunit 23</fullName>
    </recommendedName>
</protein>
<dbReference type="GO" id="GO:0016592">
    <property type="term" value="C:mediator complex"/>
    <property type="evidence" value="ECO:0007669"/>
    <property type="project" value="TreeGrafter"/>
</dbReference>
<keyword evidence="8" id="KW-1185">Reference proteome</keyword>
<dbReference type="PANTHER" id="PTHR12691">
    <property type="entry name" value="MEDIATOR OF RNA POLYMERASE II TRANSCRIPTION SUBUNIT 23"/>
    <property type="match status" value="1"/>
</dbReference>
<dbReference type="AlphaFoldDB" id="A0AAF0USQ2"/>
<dbReference type="Proteomes" id="UP001234989">
    <property type="component" value="Chromosome 10"/>
</dbReference>
<keyword evidence="5" id="KW-0539">Nucleus</keyword>